<sequence length="292" mass="32784">MFAGLVDFVTVVETGSFTAAADKLHSSKASISQRVSDLEHRLGVQLLYRSTRKLRLTDAGESYYQSCRQGLELLEDGALAAQQLQHHLQGKIKINSLGGIFAEQWLAPALLAFRQEQPNIDIELDLSSQREDLLSSPFDIVFRMGALPDSSLQVRVLSQLNTHVVASPSYLAANGQPQHPEELRHHQCICGTVSQWPFQKNKQKLLVSVSGSFACPNGHVLKQAALEGLGFIRTHDMYLRDALTDGRLKPVLEDWQELSQPLWMVFPPARYRSKRVTKLADWLVDYAKRKPI</sequence>
<comment type="caution">
    <text evidence="6">The sequence shown here is derived from an EMBL/GenBank/DDBJ whole genome shotgun (WGS) entry which is preliminary data.</text>
</comment>
<dbReference type="Gene3D" id="3.40.190.290">
    <property type="match status" value="1"/>
</dbReference>
<evidence type="ECO:0000259" key="5">
    <source>
        <dbReference type="PROSITE" id="PS50931"/>
    </source>
</evidence>
<name>A0ABU7G417_9ALTE</name>
<dbReference type="Pfam" id="PF00126">
    <property type="entry name" value="HTH_1"/>
    <property type="match status" value="1"/>
</dbReference>
<dbReference type="SUPFAM" id="SSF53850">
    <property type="entry name" value="Periplasmic binding protein-like II"/>
    <property type="match status" value="1"/>
</dbReference>
<evidence type="ECO:0000313" key="6">
    <source>
        <dbReference type="EMBL" id="MEE1674136.1"/>
    </source>
</evidence>
<dbReference type="Pfam" id="PF03466">
    <property type="entry name" value="LysR_substrate"/>
    <property type="match status" value="1"/>
</dbReference>
<dbReference type="EMBL" id="JAYDYW010000007">
    <property type="protein sequence ID" value="MEE1674136.1"/>
    <property type="molecule type" value="Genomic_DNA"/>
</dbReference>
<organism evidence="6 7">
    <name type="scientific">Agarivorans aestuarii</name>
    <dbReference type="NCBI Taxonomy" id="1563703"/>
    <lineage>
        <taxon>Bacteria</taxon>
        <taxon>Pseudomonadati</taxon>
        <taxon>Pseudomonadota</taxon>
        <taxon>Gammaproteobacteria</taxon>
        <taxon>Alteromonadales</taxon>
        <taxon>Alteromonadaceae</taxon>
        <taxon>Agarivorans</taxon>
    </lineage>
</organism>
<keyword evidence="4" id="KW-0804">Transcription</keyword>
<feature type="domain" description="HTH lysR-type" evidence="5">
    <location>
        <begin position="1"/>
        <end position="57"/>
    </location>
</feature>
<keyword evidence="7" id="KW-1185">Reference proteome</keyword>
<dbReference type="InterPro" id="IPR036388">
    <property type="entry name" value="WH-like_DNA-bd_sf"/>
</dbReference>
<dbReference type="PANTHER" id="PTHR30537:SF5">
    <property type="entry name" value="HTH-TYPE TRANSCRIPTIONAL ACTIVATOR TTDR-RELATED"/>
    <property type="match status" value="1"/>
</dbReference>
<dbReference type="PANTHER" id="PTHR30537">
    <property type="entry name" value="HTH-TYPE TRANSCRIPTIONAL REGULATOR"/>
    <property type="match status" value="1"/>
</dbReference>
<evidence type="ECO:0000256" key="3">
    <source>
        <dbReference type="ARBA" id="ARBA00023125"/>
    </source>
</evidence>
<dbReference type="CDD" id="cd08422">
    <property type="entry name" value="PBP2_CrgA_like"/>
    <property type="match status" value="1"/>
</dbReference>
<keyword evidence="3" id="KW-0238">DNA-binding</keyword>
<gene>
    <name evidence="6" type="ORF">SNR37_003568</name>
</gene>
<evidence type="ECO:0000256" key="1">
    <source>
        <dbReference type="ARBA" id="ARBA00009437"/>
    </source>
</evidence>
<dbReference type="InterPro" id="IPR036390">
    <property type="entry name" value="WH_DNA-bd_sf"/>
</dbReference>
<dbReference type="Gene3D" id="1.10.10.10">
    <property type="entry name" value="Winged helix-like DNA-binding domain superfamily/Winged helix DNA-binding domain"/>
    <property type="match status" value="1"/>
</dbReference>
<evidence type="ECO:0000256" key="4">
    <source>
        <dbReference type="ARBA" id="ARBA00023163"/>
    </source>
</evidence>
<dbReference type="SUPFAM" id="SSF46785">
    <property type="entry name" value="Winged helix' DNA-binding domain"/>
    <property type="match status" value="1"/>
</dbReference>
<dbReference type="InterPro" id="IPR005119">
    <property type="entry name" value="LysR_subst-bd"/>
</dbReference>
<dbReference type="PROSITE" id="PS50931">
    <property type="entry name" value="HTH_LYSR"/>
    <property type="match status" value="1"/>
</dbReference>
<dbReference type="RefSeq" id="WP_329775310.1">
    <property type="nucleotide sequence ID" value="NZ_JAYDYW010000007.1"/>
</dbReference>
<proteinExistence type="inferred from homology"/>
<accession>A0ABU7G417</accession>
<reference evidence="7" key="1">
    <citation type="submission" date="2023-07" db="EMBL/GenBank/DDBJ databases">
        <title>Draft genome sequence of Agarivorans aestuarii strain ZMCS4, a CAZymes producing bacteria isolated from the marine brown algae Clodostephus spongiosus.</title>
        <authorList>
            <person name="Lorente B."/>
            <person name="Cabral C."/>
            <person name="Frias J."/>
            <person name="Faria J."/>
            <person name="Toubarro D."/>
        </authorList>
    </citation>
    <scope>NUCLEOTIDE SEQUENCE [LARGE SCALE GENOMIC DNA]</scope>
    <source>
        <strain evidence="7">ZMCS4</strain>
    </source>
</reference>
<dbReference type="PRINTS" id="PR00039">
    <property type="entry name" value="HTHLYSR"/>
</dbReference>
<keyword evidence="2" id="KW-0805">Transcription regulation</keyword>
<comment type="similarity">
    <text evidence="1">Belongs to the LysR transcriptional regulatory family.</text>
</comment>
<dbReference type="InterPro" id="IPR000847">
    <property type="entry name" value="LysR_HTH_N"/>
</dbReference>
<dbReference type="Proteomes" id="UP001310248">
    <property type="component" value="Unassembled WGS sequence"/>
</dbReference>
<evidence type="ECO:0000313" key="7">
    <source>
        <dbReference type="Proteomes" id="UP001310248"/>
    </source>
</evidence>
<protein>
    <submittedName>
        <fullName evidence="6">LysR family transcriptional regulator</fullName>
    </submittedName>
</protein>
<dbReference type="InterPro" id="IPR058163">
    <property type="entry name" value="LysR-type_TF_proteobact-type"/>
</dbReference>
<evidence type="ECO:0000256" key="2">
    <source>
        <dbReference type="ARBA" id="ARBA00023015"/>
    </source>
</evidence>